<dbReference type="Gene3D" id="3.40.50.150">
    <property type="entry name" value="Vaccinia Virus protein VP39"/>
    <property type="match status" value="1"/>
</dbReference>
<keyword evidence="5" id="KW-1185">Reference proteome</keyword>
<comment type="caution">
    <text evidence="4">The sequence shown here is derived from an EMBL/GenBank/DDBJ whole genome shotgun (WGS) entry which is preliminary data.</text>
</comment>
<evidence type="ECO:0000313" key="4">
    <source>
        <dbReference type="EMBL" id="GAB1580073.1"/>
    </source>
</evidence>
<keyword evidence="2" id="KW-0808">Transferase</keyword>
<dbReference type="EMBL" id="BAAFZP010000001">
    <property type="protein sequence ID" value="GAB1580073.1"/>
    <property type="molecule type" value="Genomic_DNA"/>
</dbReference>
<evidence type="ECO:0000256" key="1">
    <source>
        <dbReference type="ARBA" id="ARBA00022603"/>
    </source>
</evidence>
<dbReference type="GO" id="GO:0008168">
    <property type="term" value="F:methyltransferase activity"/>
    <property type="evidence" value="ECO:0007669"/>
    <property type="project" value="UniProtKB-KW"/>
</dbReference>
<organism evidence="4 5">
    <name type="scientific">Phyllobacterium phragmitis</name>
    <dbReference type="NCBI Taxonomy" id="2670329"/>
    <lineage>
        <taxon>Bacteria</taxon>
        <taxon>Pseudomonadati</taxon>
        <taxon>Pseudomonadota</taxon>
        <taxon>Alphaproteobacteria</taxon>
        <taxon>Hyphomicrobiales</taxon>
        <taxon>Phyllobacteriaceae</taxon>
        <taxon>Phyllobacterium</taxon>
    </lineage>
</organism>
<dbReference type="PANTHER" id="PTHR13090">
    <property type="entry name" value="ARGININE-HYDROXYLASE NDUFAF5, MITOCHONDRIAL"/>
    <property type="match status" value="1"/>
</dbReference>
<dbReference type="Proteomes" id="UP001628091">
    <property type="component" value="Unassembled WGS sequence"/>
</dbReference>
<protein>
    <submittedName>
        <fullName evidence="4">Methyltransferase domain-containing protein</fullName>
    </submittedName>
</protein>
<name>A0ABQ0GTT3_9HYPH</name>
<sequence>MQENGLFDRELIQAHRRRALAKFASGTDFLLARAAEDLEDRLATVERRFPVAIDLGGHTGLAAEAIARSGKADEIIRIEQDAAFLQGPLPAIVADDEALPLGAASVDLIVSLLSLQLTNDTPGALFQIRQALKPDGLFLGAMAGGGTLGELRESLLAAEVELTGGASPRIAPFADVRDAGSLLQRAGFALPVTDMESLTVRFDNMFALIADLRAMGMQNSLLGRSRRPVPRRLFLRAAEIYAERFSDSDGRIRATFSIIWMSGWAPHASQQKPLKPGSAKASLAAALEEAEKSKK</sequence>
<dbReference type="SUPFAM" id="SSF53335">
    <property type="entry name" value="S-adenosyl-L-methionine-dependent methyltransferases"/>
    <property type="match status" value="1"/>
</dbReference>
<dbReference type="Pfam" id="PF08241">
    <property type="entry name" value="Methyltransf_11"/>
    <property type="match status" value="1"/>
</dbReference>
<dbReference type="GO" id="GO:0032259">
    <property type="term" value="P:methylation"/>
    <property type="evidence" value="ECO:0007669"/>
    <property type="project" value="UniProtKB-KW"/>
</dbReference>
<reference evidence="4 5" key="1">
    <citation type="submission" date="2024-10" db="EMBL/GenBank/DDBJ databases">
        <title>Isolation, draft genome sequencing and identification of Phyllobacterium sp. NSA23, isolated from leaf soil.</title>
        <authorList>
            <person name="Akita H."/>
        </authorList>
    </citation>
    <scope>NUCLEOTIDE SEQUENCE [LARGE SCALE GENOMIC DNA]</scope>
    <source>
        <strain evidence="4 5">NSA23</strain>
    </source>
</reference>
<proteinExistence type="predicted"/>
<evidence type="ECO:0000256" key="2">
    <source>
        <dbReference type="ARBA" id="ARBA00022679"/>
    </source>
</evidence>
<dbReference type="InterPro" id="IPR050602">
    <property type="entry name" value="Malonyl-ACP_OMT"/>
</dbReference>
<feature type="domain" description="Methyltransferase type 11" evidence="3">
    <location>
        <begin position="54"/>
        <end position="139"/>
    </location>
</feature>
<keyword evidence="1 4" id="KW-0489">Methyltransferase</keyword>
<gene>
    <name evidence="4" type="ORF">PPNSA23_00160</name>
</gene>
<evidence type="ECO:0000313" key="5">
    <source>
        <dbReference type="Proteomes" id="UP001628091"/>
    </source>
</evidence>
<evidence type="ECO:0000259" key="3">
    <source>
        <dbReference type="Pfam" id="PF08241"/>
    </source>
</evidence>
<dbReference type="InterPro" id="IPR013216">
    <property type="entry name" value="Methyltransf_11"/>
</dbReference>
<dbReference type="PANTHER" id="PTHR13090:SF1">
    <property type="entry name" value="ARGININE-HYDROXYLASE NDUFAF5, MITOCHONDRIAL"/>
    <property type="match status" value="1"/>
</dbReference>
<dbReference type="RefSeq" id="WP_407863139.1">
    <property type="nucleotide sequence ID" value="NZ_BAAFZP010000001.1"/>
</dbReference>
<dbReference type="CDD" id="cd02440">
    <property type="entry name" value="AdoMet_MTases"/>
    <property type="match status" value="1"/>
</dbReference>
<dbReference type="InterPro" id="IPR029063">
    <property type="entry name" value="SAM-dependent_MTases_sf"/>
</dbReference>
<accession>A0ABQ0GTT3</accession>